<evidence type="ECO:0000313" key="1">
    <source>
        <dbReference type="EMBL" id="KKQ34884.1"/>
    </source>
</evidence>
<dbReference type="Proteomes" id="UP000034852">
    <property type="component" value="Unassembled WGS sequence"/>
</dbReference>
<dbReference type="InterPro" id="IPR024047">
    <property type="entry name" value="MM3350-like_sf"/>
</dbReference>
<gene>
    <name evidence="1" type="ORF">US52_C0043G0001</name>
</gene>
<protein>
    <submittedName>
        <fullName evidence="1">Uncharacterized protein</fullName>
    </submittedName>
</protein>
<feature type="non-terminal residue" evidence="1">
    <location>
        <position position="1"/>
    </location>
</feature>
<sequence length="46" mass="5434">KKMYFLFDYGDSSVFTVELKQKLKSINKYPALIKSKGEPPEQYPNY</sequence>
<proteinExistence type="predicted"/>
<dbReference type="EMBL" id="LBTH01000043">
    <property type="protein sequence ID" value="KKQ34884.1"/>
    <property type="molecule type" value="Genomic_DNA"/>
</dbReference>
<evidence type="ECO:0000313" key="2">
    <source>
        <dbReference type="Proteomes" id="UP000034852"/>
    </source>
</evidence>
<comment type="caution">
    <text evidence="1">The sequence shown here is derived from an EMBL/GenBank/DDBJ whole genome shotgun (WGS) entry which is preliminary data.</text>
</comment>
<organism evidence="1 2">
    <name type="scientific">candidate division WS6 bacterium GW2011_GWA2_37_6</name>
    <dbReference type="NCBI Taxonomy" id="1619087"/>
    <lineage>
        <taxon>Bacteria</taxon>
        <taxon>Candidatus Dojkabacteria</taxon>
    </lineage>
</organism>
<name>A0A0G0JDM3_9BACT</name>
<dbReference type="SUPFAM" id="SSF159941">
    <property type="entry name" value="MM3350-like"/>
    <property type="match status" value="1"/>
</dbReference>
<reference evidence="1 2" key="1">
    <citation type="journal article" date="2015" name="Nature">
        <title>rRNA introns, odd ribosomes, and small enigmatic genomes across a large radiation of phyla.</title>
        <authorList>
            <person name="Brown C.T."/>
            <person name="Hug L.A."/>
            <person name="Thomas B.C."/>
            <person name="Sharon I."/>
            <person name="Castelle C.J."/>
            <person name="Singh A."/>
            <person name="Wilkins M.J."/>
            <person name="Williams K.H."/>
            <person name="Banfield J.F."/>
        </authorList>
    </citation>
    <scope>NUCLEOTIDE SEQUENCE [LARGE SCALE GENOMIC DNA]</scope>
</reference>
<accession>A0A0G0JDM3</accession>
<dbReference type="AlphaFoldDB" id="A0A0G0JDM3"/>